<dbReference type="SMART" id="SM00871">
    <property type="entry name" value="AraC_E_bind"/>
    <property type="match status" value="1"/>
</dbReference>
<protein>
    <submittedName>
        <fullName evidence="2">GyrI-like domain-containing protein</fullName>
    </submittedName>
</protein>
<dbReference type="InterPro" id="IPR010499">
    <property type="entry name" value="AraC_E-bd"/>
</dbReference>
<dbReference type="SUPFAM" id="SSF55136">
    <property type="entry name" value="Probable bacterial effector-binding domain"/>
    <property type="match status" value="1"/>
</dbReference>
<proteinExistence type="predicted"/>
<organism evidence="2 3">
    <name type="scientific">Litorilinea aerophila</name>
    <dbReference type="NCBI Taxonomy" id="1204385"/>
    <lineage>
        <taxon>Bacteria</taxon>
        <taxon>Bacillati</taxon>
        <taxon>Chloroflexota</taxon>
        <taxon>Caldilineae</taxon>
        <taxon>Caldilineales</taxon>
        <taxon>Caldilineaceae</taxon>
        <taxon>Litorilinea</taxon>
    </lineage>
</organism>
<dbReference type="InterPro" id="IPR029441">
    <property type="entry name" value="Cass2"/>
</dbReference>
<reference evidence="2 3" key="1">
    <citation type="submission" date="2019-06" db="EMBL/GenBank/DDBJ databases">
        <title>Genome sequence of Litorilinea aerophila BAA-2444.</title>
        <authorList>
            <person name="Maclea K.S."/>
            <person name="Maurais E.G."/>
            <person name="Iannazzi L.C."/>
        </authorList>
    </citation>
    <scope>NUCLEOTIDE SEQUENCE [LARGE SCALE GENOMIC DNA]</scope>
    <source>
        <strain evidence="2 3">ATCC BAA-2444</strain>
    </source>
</reference>
<dbReference type="Proteomes" id="UP000317371">
    <property type="component" value="Unassembled WGS sequence"/>
</dbReference>
<dbReference type="InterPro" id="IPR053182">
    <property type="entry name" value="YobU-like_regulator"/>
</dbReference>
<dbReference type="InterPro" id="IPR011256">
    <property type="entry name" value="Reg_factor_effector_dom_sf"/>
</dbReference>
<comment type="caution">
    <text evidence="2">The sequence shown here is derived from an EMBL/GenBank/DDBJ whole genome shotgun (WGS) entry which is preliminary data.</text>
</comment>
<name>A0A540VID9_9CHLR</name>
<dbReference type="InParanoid" id="A0A540VID9"/>
<feature type="domain" description="AraC effector-binding" evidence="1">
    <location>
        <begin position="1"/>
        <end position="150"/>
    </location>
</feature>
<dbReference type="Pfam" id="PF14526">
    <property type="entry name" value="Cass2"/>
    <property type="match status" value="1"/>
</dbReference>
<dbReference type="OrthoDB" id="9801123at2"/>
<dbReference type="PANTHER" id="PTHR36444">
    <property type="entry name" value="TRANSCRIPTIONAL REGULATOR PROTEIN YOBU-RELATED"/>
    <property type="match status" value="1"/>
</dbReference>
<accession>A0A540VID9</accession>
<evidence type="ECO:0000259" key="1">
    <source>
        <dbReference type="SMART" id="SM00871"/>
    </source>
</evidence>
<keyword evidence="3" id="KW-1185">Reference proteome</keyword>
<dbReference type="EMBL" id="VIGC01000008">
    <property type="protein sequence ID" value="TQE96462.1"/>
    <property type="molecule type" value="Genomic_DNA"/>
</dbReference>
<evidence type="ECO:0000313" key="2">
    <source>
        <dbReference type="EMBL" id="TQE96462.1"/>
    </source>
</evidence>
<dbReference type="AlphaFoldDB" id="A0A540VID9"/>
<dbReference type="RefSeq" id="WP_141609607.1">
    <property type="nucleotide sequence ID" value="NZ_VIGC02000008.1"/>
</dbReference>
<dbReference type="Gene3D" id="3.20.80.10">
    <property type="entry name" value="Regulatory factor, effector binding domain"/>
    <property type="match status" value="1"/>
</dbReference>
<evidence type="ECO:0000313" key="3">
    <source>
        <dbReference type="Proteomes" id="UP000317371"/>
    </source>
</evidence>
<dbReference type="PANTHER" id="PTHR36444:SF2">
    <property type="entry name" value="TRANSCRIPTIONAL REGULATOR PROTEIN YOBU-RELATED"/>
    <property type="match status" value="1"/>
</dbReference>
<sequence>MEPQIVEKEAFTVVGMQIRARPMDPAIPQLWDRFVLRMDEIPGVTEPGVTYGLMDAMDQETGTFRYMAGCAAAPEGALPAEMSRWEVPASTYAVFQATLPTLGDVFAAIYQQWLPASGYQPGGDFCFECYDETFHPDDPAATLSIYIPVTSRESS</sequence>
<gene>
    <name evidence="2" type="ORF">FKZ61_08215</name>
</gene>
<dbReference type="FunCoup" id="A0A540VID9">
    <property type="interactions" value="4"/>
</dbReference>